<keyword evidence="3 10" id="KW-0963">Cytoplasm</keyword>
<evidence type="ECO:0000256" key="4">
    <source>
        <dbReference type="ARBA" id="ARBA00022552"/>
    </source>
</evidence>
<dbReference type="GO" id="GO:0005737">
    <property type="term" value="C:cytoplasm"/>
    <property type="evidence" value="ECO:0007669"/>
    <property type="project" value="UniProtKB-SubCell"/>
</dbReference>
<dbReference type="Gene3D" id="3.40.1280.10">
    <property type="match status" value="1"/>
</dbReference>
<dbReference type="EMBL" id="NPDZ01000005">
    <property type="protein sequence ID" value="PJZ73296.1"/>
    <property type="molecule type" value="Genomic_DNA"/>
</dbReference>
<feature type="domain" description="Ribosomal RNA small subunit methyltransferase E methyltransferase" evidence="11">
    <location>
        <begin position="73"/>
        <end position="226"/>
    </location>
</feature>
<dbReference type="PIRSF" id="PIRSF015601">
    <property type="entry name" value="MTase_slr0722"/>
    <property type="match status" value="1"/>
</dbReference>
<keyword evidence="5 10" id="KW-0489">Methyltransferase</keyword>
<dbReference type="EC" id="2.1.1.193" evidence="10"/>
<keyword evidence="14" id="KW-1185">Reference proteome</keyword>
<keyword evidence="6 10" id="KW-0808">Transferase</keyword>
<evidence type="ECO:0000313" key="14">
    <source>
        <dbReference type="Proteomes" id="UP000231962"/>
    </source>
</evidence>
<comment type="caution">
    <text evidence="13">The sequence shown here is derived from an EMBL/GenBank/DDBJ whole genome shotgun (WGS) entry which is preliminary data.</text>
</comment>
<dbReference type="InterPro" id="IPR029028">
    <property type="entry name" value="Alpha/beta_knot_MTases"/>
</dbReference>
<accession>A0A2M9ZMK1</accession>
<dbReference type="NCBIfam" id="TIGR00046">
    <property type="entry name" value="RsmE family RNA methyltransferase"/>
    <property type="match status" value="1"/>
</dbReference>
<protein>
    <recommendedName>
        <fullName evidence="10">Ribosomal RNA small subunit methyltransferase E</fullName>
        <ecNumber evidence="10">2.1.1.193</ecNumber>
    </recommendedName>
</protein>
<keyword evidence="4 10" id="KW-0698">rRNA processing</keyword>
<evidence type="ECO:0000256" key="1">
    <source>
        <dbReference type="ARBA" id="ARBA00004496"/>
    </source>
</evidence>
<proteinExistence type="inferred from homology"/>
<keyword evidence="7 10" id="KW-0949">S-adenosyl-L-methionine</keyword>
<dbReference type="Proteomes" id="UP000231990">
    <property type="component" value="Unassembled WGS sequence"/>
</dbReference>
<dbReference type="RefSeq" id="WP_100713443.1">
    <property type="nucleotide sequence ID" value="NZ_NPDY01000005.1"/>
</dbReference>
<evidence type="ECO:0000313" key="13">
    <source>
        <dbReference type="EMBL" id="PJZ73296.1"/>
    </source>
</evidence>
<evidence type="ECO:0000259" key="11">
    <source>
        <dbReference type="Pfam" id="PF04452"/>
    </source>
</evidence>
<evidence type="ECO:0000256" key="5">
    <source>
        <dbReference type="ARBA" id="ARBA00022603"/>
    </source>
</evidence>
<evidence type="ECO:0000313" key="15">
    <source>
        <dbReference type="Proteomes" id="UP000231990"/>
    </source>
</evidence>
<dbReference type="Pfam" id="PF04452">
    <property type="entry name" value="Methyltrans_RNA"/>
    <property type="match status" value="1"/>
</dbReference>
<comment type="subcellular location">
    <subcellularLocation>
        <location evidence="1 10">Cytoplasm</location>
    </subcellularLocation>
</comment>
<dbReference type="SUPFAM" id="SSF75217">
    <property type="entry name" value="alpha/beta knot"/>
    <property type="match status" value="1"/>
</dbReference>
<dbReference type="PANTHER" id="PTHR30027:SF3">
    <property type="entry name" value="16S RRNA (URACIL(1498)-N(3))-METHYLTRANSFERASE"/>
    <property type="match status" value="1"/>
</dbReference>
<name>A0A2M9ZMK1_9LEPT</name>
<evidence type="ECO:0000256" key="9">
    <source>
        <dbReference type="ARBA" id="ARBA00047944"/>
    </source>
</evidence>
<evidence type="ECO:0000313" key="12">
    <source>
        <dbReference type="EMBL" id="PJZ70107.1"/>
    </source>
</evidence>
<dbReference type="OrthoDB" id="9815641at2"/>
<evidence type="ECO:0000256" key="6">
    <source>
        <dbReference type="ARBA" id="ARBA00022679"/>
    </source>
</evidence>
<dbReference type="InterPro" id="IPR006700">
    <property type="entry name" value="RsmE"/>
</dbReference>
<evidence type="ECO:0000256" key="2">
    <source>
        <dbReference type="ARBA" id="ARBA00005528"/>
    </source>
</evidence>
<comment type="function">
    <text evidence="8 10">Specifically methylates the N3 position of the uracil ring of uridine 1498 (m3U1498) in 16S rRNA. Acts on the fully assembled 30S ribosomal subunit.</text>
</comment>
<evidence type="ECO:0000256" key="3">
    <source>
        <dbReference type="ARBA" id="ARBA00022490"/>
    </source>
</evidence>
<sequence>MSENPTVFFRVGSVPEQKLRLDPEEISHLKALRVFAEDKVVQLKDGRGSVSTYQIPAGKKEGDLVQTARIEPSKQTFQLASAVPKGNRLEWLIQKGTELGITHFIFLVFGHSDRKEVNPDRLLRVAAEACSQSHRDFLPEIIGPIQFIKFVESFSKPSKELLLLNPEGKISANPELLQGRTVIVGPEGGFRKEELELCNVKNIPNVNAGSSILRIETAGLYAASLFRLGQLEE</sequence>
<dbReference type="PANTHER" id="PTHR30027">
    <property type="entry name" value="RIBOSOMAL RNA SMALL SUBUNIT METHYLTRANSFERASE E"/>
    <property type="match status" value="1"/>
</dbReference>
<gene>
    <name evidence="12" type="ORF">CH360_07750</name>
    <name evidence="13" type="ORF">CH373_10005</name>
</gene>
<dbReference type="Proteomes" id="UP000231962">
    <property type="component" value="Unassembled WGS sequence"/>
</dbReference>
<dbReference type="InterPro" id="IPR029026">
    <property type="entry name" value="tRNA_m1G_MTases_N"/>
</dbReference>
<dbReference type="GO" id="GO:0070475">
    <property type="term" value="P:rRNA base methylation"/>
    <property type="evidence" value="ECO:0007669"/>
    <property type="project" value="TreeGrafter"/>
</dbReference>
<evidence type="ECO:0000256" key="8">
    <source>
        <dbReference type="ARBA" id="ARBA00025699"/>
    </source>
</evidence>
<evidence type="ECO:0000256" key="7">
    <source>
        <dbReference type="ARBA" id="ARBA00022691"/>
    </source>
</evidence>
<organism evidence="13 15">
    <name type="scientific">Leptospira perolatii</name>
    <dbReference type="NCBI Taxonomy" id="2023191"/>
    <lineage>
        <taxon>Bacteria</taxon>
        <taxon>Pseudomonadati</taxon>
        <taxon>Spirochaetota</taxon>
        <taxon>Spirochaetia</taxon>
        <taxon>Leptospirales</taxon>
        <taxon>Leptospiraceae</taxon>
        <taxon>Leptospira</taxon>
    </lineage>
</organism>
<dbReference type="AlphaFoldDB" id="A0A2M9ZMK1"/>
<comment type="catalytic activity">
    <reaction evidence="9 10">
        <text>uridine(1498) in 16S rRNA + S-adenosyl-L-methionine = N(3)-methyluridine(1498) in 16S rRNA + S-adenosyl-L-homocysteine + H(+)</text>
        <dbReference type="Rhea" id="RHEA:42920"/>
        <dbReference type="Rhea" id="RHEA-COMP:10283"/>
        <dbReference type="Rhea" id="RHEA-COMP:10284"/>
        <dbReference type="ChEBI" id="CHEBI:15378"/>
        <dbReference type="ChEBI" id="CHEBI:57856"/>
        <dbReference type="ChEBI" id="CHEBI:59789"/>
        <dbReference type="ChEBI" id="CHEBI:65315"/>
        <dbReference type="ChEBI" id="CHEBI:74502"/>
        <dbReference type="EC" id="2.1.1.193"/>
    </reaction>
</comment>
<evidence type="ECO:0000256" key="10">
    <source>
        <dbReference type="PIRNR" id="PIRNR015601"/>
    </source>
</evidence>
<comment type="similarity">
    <text evidence="2 10">Belongs to the RNA methyltransferase RsmE family.</text>
</comment>
<reference evidence="14 15" key="1">
    <citation type="submission" date="2017-07" db="EMBL/GenBank/DDBJ databases">
        <title>Leptospira spp. isolated from tropical soils.</title>
        <authorList>
            <person name="Thibeaux R."/>
            <person name="Iraola G."/>
            <person name="Ferres I."/>
            <person name="Bierque E."/>
            <person name="Girault D."/>
            <person name="Soupe-Gilbert M.-E."/>
            <person name="Picardeau M."/>
            <person name="Goarant C."/>
        </authorList>
    </citation>
    <scope>NUCLEOTIDE SEQUENCE [LARGE SCALE GENOMIC DNA]</scope>
    <source>
        <strain evidence="13 15">FH1-B-B1</strain>
        <strain evidence="12 14">FH1-B-C1</strain>
    </source>
</reference>
<dbReference type="EMBL" id="NPDY01000005">
    <property type="protein sequence ID" value="PJZ70107.1"/>
    <property type="molecule type" value="Genomic_DNA"/>
</dbReference>
<dbReference type="CDD" id="cd18084">
    <property type="entry name" value="RsmE-like"/>
    <property type="match status" value="1"/>
</dbReference>
<dbReference type="InterPro" id="IPR046886">
    <property type="entry name" value="RsmE_MTase_dom"/>
</dbReference>
<dbReference type="GO" id="GO:0070042">
    <property type="term" value="F:rRNA (uridine-N3-)-methyltransferase activity"/>
    <property type="evidence" value="ECO:0007669"/>
    <property type="project" value="TreeGrafter"/>
</dbReference>